<name>A0A1M6P2N6_9ACTN</name>
<accession>A0A1M6P2N6</accession>
<gene>
    <name evidence="3" type="ORF">SAMN05421803_112223</name>
</gene>
<dbReference type="EMBL" id="FQZK01000012">
    <property type="protein sequence ID" value="SHK02267.1"/>
    <property type="molecule type" value="Genomic_DNA"/>
</dbReference>
<feature type="transmembrane region" description="Helical" evidence="2">
    <location>
        <begin position="20"/>
        <end position="38"/>
    </location>
</feature>
<feature type="compositionally biased region" description="Low complexity" evidence="1">
    <location>
        <begin position="70"/>
        <end position="81"/>
    </location>
</feature>
<keyword evidence="2" id="KW-0812">Transmembrane</keyword>
<sequence>MGDFLSSVLPPGLLDVLSALIPPVVVAFVFCYFIIKVLRREMAPRRMDGSLVGKGAQASSGPADENTRVTGETGATNGTANVRSAEGEESGDR</sequence>
<dbReference type="OrthoDB" id="3431525at2"/>
<protein>
    <submittedName>
        <fullName evidence="3">Uncharacterized protein</fullName>
    </submittedName>
</protein>
<evidence type="ECO:0000256" key="1">
    <source>
        <dbReference type="SAM" id="MobiDB-lite"/>
    </source>
</evidence>
<reference evidence="3 4" key="1">
    <citation type="submission" date="2016-11" db="EMBL/GenBank/DDBJ databases">
        <authorList>
            <person name="Jaros S."/>
            <person name="Januszkiewicz K."/>
            <person name="Wedrychowicz H."/>
        </authorList>
    </citation>
    <scope>NUCLEOTIDE SEQUENCE [LARGE SCALE GENOMIC DNA]</scope>
    <source>
        <strain evidence="3 4">CGMCC 4.5723</strain>
    </source>
</reference>
<keyword evidence="2" id="KW-0472">Membrane</keyword>
<proteinExistence type="predicted"/>
<feature type="region of interest" description="Disordered" evidence="1">
    <location>
        <begin position="48"/>
        <end position="93"/>
    </location>
</feature>
<keyword evidence="2" id="KW-1133">Transmembrane helix</keyword>
<keyword evidence="4" id="KW-1185">Reference proteome</keyword>
<dbReference type="AlphaFoldDB" id="A0A1M6P2N6"/>
<evidence type="ECO:0000313" key="4">
    <source>
        <dbReference type="Proteomes" id="UP000184452"/>
    </source>
</evidence>
<dbReference type="Proteomes" id="UP000184452">
    <property type="component" value="Unassembled WGS sequence"/>
</dbReference>
<dbReference type="RefSeq" id="WP_073380888.1">
    <property type="nucleotide sequence ID" value="NZ_FQZK01000012.1"/>
</dbReference>
<evidence type="ECO:0000256" key="2">
    <source>
        <dbReference type="SAM" id="Phobius"/>
    </source>
</evidence>
<organism evidence="3 4">
    <name type="scientific">Nocardiopsis flavescens</name>
    <dbReference type="NCBI Taxonomy" id="758803"/>
    <lineage>
        <taxon>Bacteria</taxon>
        <taxon>Bacillati</taxon>
        <taxon>Actinomycetota</taxon>
        <taxon>Actinomycetes</taxon>
        <taxon>Streptosporangiales</taxon>
        <taxon>Nocardiopsidaceae</taxon>
        <taxon>Nocardiopsis</taxon>
    </lineage>
</organism>
<evidence type="ECO:0000313" key="3">
    <source>
        <dbReference type="EMBL" id="SHK02267.1"/>
    </source>
</evidence>